<keyword evidence="3" id="KW-1185">Reference proteome</keyword>
<sequence>MCFRGLMWTICVVQEISVEFNICKCSKCGFRNYHVDLDAEKTWISIKRMLRCRSCQEATIGEQRERRNCRTRTEAALNRGARGKSDLSSLRVNEERPGVKM</sequence>
<reference evidence="2 3" key="2">
    <citation type="journal article" date="2019" name="G3 (Bethesda)">
        <title>Hybrid Assembly of the Genome of the Entomopathogenic Nematode Steinernema carpocapsae Identifies the X-Chromosome.</title>
        <authorList>
            <person name="Serra L."/>
            <person name="Macchietto M."/>
            <person name="Macias-Munoz A."/>
            <person name="McGill C.J."/>
            <person name="Rodriguez I.M."/>
            <person name="Rodriguez B."/>
            <person name="Murad R."/>
            <person name="Mortazavi A."/>
        </authorList>
    </citation>
    <scope>NUCLEOTIDE SEQUENCE [LARGE SCALE GENOMIC DNA]</scope>
    <source>
        <strain evidence="2 3">ALL</strain>
    </source>
</reference>
<name>A0A4U5MDL4_STECR</name>
<comment type="caution">
    <text evidence="2">The sequence shown here is derived from an EMBL/GenBank/DDBJ whole genome shotgun (WGS) entry which is preliminary data.</text>
</comment>
<feature type="compositionally biased region" description="Basic and acidic residues" evidence="1">
    <location>
        <begin position="92"/>
        <end position="101"/>
    </location>
</feature>
<accession>A0A4U5MDL4</accession>
<dbReference type="EMBL" id="AZBU02000008">
    <property type="protein sequence ID" value="TKR67247.1"/>
    <property type="molecule type" value="Genomic_DNA"/>
</dbReference>
<evidence type="ECO:0000256" key="1">
    <source>
        <dbReference type="SAM" id="MobiDB-lite"/>
    </source>
</evidence>
<dbReference type="AlphaFoldDB" id="A0A4U5MDL4"/>
<reference evidence="2 3" key="1">
    <citation type="journal article" date="2015" name="Genome Biol.">
        <title>Comparative genomics of Steinernema reveals deeply conserved gene regulatory networks.</title>
        <authorList>
            <person name="Dillman A.R."/>
            <person name="Macchietto M."/>
            <person name="Porter C.F."/>
            <person name="Rogers A."/>
            <person name="Williams B."/>
            <person name="Antoshechkin I."/>
            <person name="Lee M.M."/>
            <person name="Goodwin Z."/>
            <person name="Lu X."/>
            <person name="Lewis E.E."/>
            <person name="Goodrich-Blair H."/>
            <person name="Stock S.P."/>
            <person name="Adams B.J."/>
            <person name="Sternberg P.W."/>
            <person name="Mortazavi A."/>
        </authorList>
    </citation>
    <scope>NUCLEOTIDE SEQUENCE [LARGE SCALE GENOMIC DNA]</scope>
    <source>
        <strain evidence="2 3">ALL</strain>
    </source>
</reference>
<evidence type="ECO:0000313" key="2">
    <source>
        <dbReference type="EMBL" id="TKR67247.1"/>
    </source>
</evidence>
<feature type="region of interest" description="Disordered" evidence="1">
    <location>
        <begin position="77"/>
        <end position="101"/>
    </location>
</feature>
<gene>
    <name evidence="2" type="ORF">L596_023430</name>
</gene>
<proteinExistence type="predicted"/>
<evidence type="ECO:0000313" key="3">
    <source>
        <dbReference type="Proteomes" id="UP000298663"/>
    </source>
</evidence>
<organism evidence="2 3">
    <name type="scientific">Steinernema carpocapsae</name>
    <name type="common">Entomopathogenic nematode</name>
    <dbReference type="NCBI Taxonomy" id="34508"/>
    <lineage>
        <taxon>Eukaryota</taxon>
        <taxon>Metazoa</taxon>
        <taxon>Ecdysozoa</taxon>
        <taxon>Nematoda</taxon>
        <taxon>Chromadorea</taxon>
        <taxon>Rhabditida</taxon>
        <taxon>Tylenchina</taxon>
        <taxon>Panagrolaimomorpha</taxon>
        <taxon>Strongyloidoidea</taxon>
        <taxon>Steinernematidae</taxon>
        <taxon>Steinernema</taxon>
    </lineage>
</organism>
<dbReference type="Proteomes" id="UP000298663">
    <property type="component" value="Unassembled WGS sequence"/>
</dbReference>
<protein>
    <submittedName>
        <fullName evidence="2">Uncharacterized protein</fullName>
    </submittedName>
</protein>